<proteinExistence type="predicted"/>
<evidence type="ECO:0000313" key="3">
    <source>
        <dbReference type="Proteomes" id="UP000663671"/>
    </source>
</evidence>
<dbReference type="Proteomes" id="UP000663671">
    <property type="component" value="Chromosome 7"/>
</dbReference>
<feature type="compositionally biased region" description="Polar residues" evidence="1">
    <location>
        <begin position="7"/>
        <end position="42"/>
    </location>
</feature>
<dbReference type="AlphaFoldDB" id="A0A8A1MDR4"/>
<evidence type="ECO:0000313" key="2">
    <source>
        <dbReference type="EMBL" id="QSS62853.1"/>
    </source>
</evidence>
<organism evidence="2 3">
    <name type="scientific">Ajellomyces capsulatus</name>
    <name type="common">Darling's disease fungus</name>
    <name type="synonym">Histoplasma capsulatum</name>
    <dbReference type="NCBI Taxonomy" id="5037"/>
    <lineage>
        <taxon>Eukaryota</taxon>
        <taxon>Fungi</taxon>
        <taxon>Dikarya</taxon>
        <taxon>Ascomycota</taxon>
        <taxon>Pezizomycotina</taxon>
        <taxon>Eurotiomycetes</taxon>
        <taxon>Eurotiomycetidae</taxon>
        <taxon>Onygenales</taxon>
        <taxon>Ajellomycetaceae</taxon>
        <taxon>Histoplasma</taxon>
    </lineage>
</organism>
<name>A0A8A1MDR4_AJECA</name>
<dbReference type="EMBL" id="CP069112">
    <property type="protein sequence ID" value="QSS62853.1"/>
    <property type="molecule type" value="Genomic_DNA"/>
</dbReference>
<dbReference type="VEuPathDB" id="FungiDB:I7I51_02596"/>
<accession>A0A8A1MDR4</accession>
<reference evidence="2" key="1">
    <citation type="submission" date="2021-01" db="EMBL/GenBank/DDBJ databases">
        <title>Chromosome-level genome assembly of a human fungal pathogen reveals clustering of transcriptionally co-regulated genes.</title>
        <authorList>
            <person name="Voorhies M."/>
            <person name="Cohen S."/>
            <person name="Shea T.P."/>
            <person name="Petrus S."/>
            <person name="Munoz J.F."/>
            <person name="Poplawski S."/>
            <person name="Goldman W.E."/>
            <person name="Michael T."/>
            <person name="Cuomo C.A."/>
            <person name="Sil A."/>
            <person name="Beyhan S."/>
        </authorList>
    </citation>
    <scope>NUCLEOTIDE SEQUENCE</scope>
    <source>
        <strain evidence="2">WU24</strain>
    </source>
</reference>
<feature type="region of interest" description="Disordered" evidence="1">
    <location>
        <begin position="1"/>
        <end position="43"/>
    </location>
</feature>
<protein>
    <submittedName>
        <fullName evidence="2">Uncharacterized protein</fullName>
    </submittedName>
</protein>
<gene>
    <name evidence="2" type="ORF">I7I51_02596</name>
</gene>
<evidence type="ECO:0000256" key="1">
    <source>
        <dbReference type="SAM" id="MobiDB-lite"/>
    </source>
</evidence>
<sequence>MIAVDSFRTSNSQLRVNSRQTATNGRNRSKGVNFSGSESQPQPCELRTRGKIRGRYMVLKHIICFGFDAKVLGDWSYSTGLGIACCASLANELGVLRDEWIGGRYAVTLRCLGILGPIMLRRAAMSQLGLPRIERVLDVLAFNHFRFTISPFHRFTISLFHYFTTSPPYWHLTDICCLVSGHPTYSIWCLALFEAEIRLGSHPPLYHCIVPSYRSTGLVHLGGKYLIQPP</sequence>